<feature type="transmembrane region" description="Helical" evidence="8">
    <location>
        <begin position="25"/>
        <end position="46"/>
    </location>
</feature>
<evidence type="ECO:0000259" key="9">
    <source>
        <dbReference type="Pfam" id="PF04932"/>
    </source>
</evidence>
<feature type="transmembrane region" description="Helical" evidence="8">
    <location>
        <begin position="360"/>
        <end position="379"/>
    </location>
</feature>
<feature type="transmembrane region" description="Helical" evidence="8">
    <location>
        <begin position="172"/>
        <end position="193"/>
    </location>
</feature>
<feature type="transmembrane region" description="Helical" evidence="8">
    <location>
        <begin position="400"/>
        <end position="418"/>
    </location>
</feature>
<feature type="transmembrane region" description="Helical" evidence="8">
    <location>
        <begin position="424"/>
        <end position="446"/>
    </location>
</feature>
<keyword evidence="5" id="KW-0573">Peptidoglycan synthesis</keyword>
<feature type="transmembrane region" description="Helical" evidence="8">
    <location>
        <begin position="573"/>
        <end position="594"/>
    </location>
</feature>
<dbReference type="InterPro" id="IPR051050">
    <property type="entry name" value="Lipid_II_flippase_MurJ/MviN"/>
</dbReference>
<dbReference type="EMBL" id="BAAAPN010000105">
    <property type="protein sequence ID" value="GAA1776233.1"/>
    <property type="molecule type" value="Genomic_DNA"/>
</dbReference>
<dbReference type="Proteomes" id="UP001501475">
    <property type="component" value="Unassembled WGS sequence"/>
</dbReference>
<organism evidence="10 11">
    <name type="scientific">Nostocoides vanveenii</name>
    <dbReference type="NCBI Taxonomy" id="330835"/>
    <lineage>
        <taxon>Bacteria</taxon>
        <taxon>Bacillati</taxon>
        <taxon>Actinomycetota</taxon>
        <taxon>Actinomycetes</taxon>
        <taxon>Micrococcales</taxon>
        <taxon>Intrasporangiaceae</taxon>
        <taxon>Nostocoides</taxon>
    </lineage>
</organism>
<dbReference type="PANTHER" id="PTHR47019:SF1">
    <property type="entry name" value="LIPID II FLIPPASE MURJ"/>
    <property type="match status" value="1"/>
</dbReference>
<keyword evidence="4" id="KW-0133">Cell shape</keyword>
<feature type="transmembrane region" description="Helical" evidence="8">
    <location>
        <begin position="704"/>
        <end position="722"/>
    </location>
</feature>
<feature type="transmembrane region" description="Helical" evidence="8">
    <location>
        <begin position="643"/>
        <end position="662"/>
    </location>
</feature>
<feature type="transmembrane region" description="Helical" evidence="8">
    <location>
        <begin position="142"/>
        <end position="160"/>
    </location>
</feature>
<evidence type="ECO:0000256" key="3">
    <source>
        <dbReference type="ARBA" id="ARBA00022692"/>
    </source>
</evidence>
<feature type="transmembrane region" description="Helical" evidence="8">
    <location>
        <begin position="838"/>
        <end position="856"/>
    </location>
</feature>
<feature type="transmembrane region" description="Helical" evidence="8">
    <location>
        <begin position="489"/>
        <end position="511"/>
    </location>
</feature>
<comment type="subcellular location">
    <subcellularLocation>
        <location evidence="1">Cell membrane</location>
        <topology evidence="1">Multi-pass membrane protein</topology>
    </subcellularLocation>
</comment>
<feature type="transmembrane region" description="Helical" evidence="8">
    <location>
        <begin position="66"/>
        <end position="88"/>
    </location>
</feature>
<dbReference type="InterPro" id="IPR004268">
    <property type="entry name" value="MurJ"/>
</dbReference>
<keyword evidence="3 8" id="KW-0812">Transmembrane</keyword>
<name>A0ABN2L6Z6_9MICO</name>
<feature type="transmembrane region" description="Helical" evidence="8">
    <location>
        <begin position="606"/>
        <end position="631"/>
    </location>
</feature>
<feature type="transmembrane region" description="Helical" evidence="8">
    <location>
        <begin position="674"/>
        <end position="692"/>
    </location>
</feature>
<proteinExistence type="predicted"/>
<protein>
    <recommendedName>
        <fullName evidence="9">O-antigen ligase-related domain-containing protein</fullName>
    </recommendedName>
</protein>
<accession>A0ABN2L6Z6</accession>
<comment type="caution">
    <text evidence="10">The sequence shown here is derived from an EMBL/GenBank/DDBJ whole genome shotgun (WGS) entry which is preliminary data.</text>
</comment>
<evidence type="ECO:0000256" key="7">
    <source>
        <dbReference type="ARBA" id="ARBA00023136"/>
    </source>
</evidence>
<dbReference type="Pfam" id="PF04932">
    <property type="entry name" value="Wzy_C"/>
    <property type="match status" value="1"/>
</dbReference>
<feature type="transmembrane region" description="Helical" evidence="8">
    <location>
        <begin position="458"/>
        <end position="483"/>
    </location>
</feature>
<gene>
    <name evidence="10" type="ORF">GCM10009810_36620</name>
</gene>
<feature type="transmembrane region" description="Helical" evidence="8">
    <location>
        <begin position="987"/>
        <end position="1005"/>
    </location>
</feature>
<evidence type="ECO:0000313" key="11">
    <source>
        <dbReference type="Proteomes" id="UP001501475"/>
    </source>
</evidence>
<feature type="transmembrane region" description="Helical" evidence="8">
    <location>
        <begin position="199"/>
        <end position="222"/>
    </location>
</feature>
<keyword evidence="7 8" id="KW-0472">Membrane</keyword>
<keyword evidence="6 8" id="KW-1133">Transmembrane helix</keyword>
<keyword evidence="2" id="KW-1003">Cell membrane</keyword>
<keyword evidence="11" id="KW-1185">Reference proteome</keyword>
<evidence type="ECO:0000313" key="10">
    <source>
        <dbReference type="EMBL" id="GAA1776233.1"/>
    </source>
</evidence>
<dbReference type="PANTHER" id="PTHR47019">
    <property type="entry name" value="LIPID II FLIPPASE MURJ"/>
    <property type="match status" value="1"/>
</dbReference>
<evidence type="ECO:0000256" key="4">
    <source>
        <dbReference type="ARBA" id="ARBA00022960"/>
    </source>
</evidence>
<feature type="transmembrane region" description="Helical" evidence="8">
    <location>
        <begin position="321"/>
        <end position="340"/>
    </location>
</feature>
<feature type="transmembrane region" description="Helical" evidence="8">
    <location>
        <begin position="734"/>
        <end position="761"/>
    </location>
</feature>
<evidence type="ECO:0000256" key="8">
    <source>
        <dbReference type="SAM" id="Phobius"/>
    </source>
</evidence>
<sequence>MTESRVDPAEARLEKSPKAVVRQSGITSVVALVGVLSGLVLDLAWGSVFGIGYESDAFTLALRLPLAITAIAMVVANQVLVPTFGAWLTTMGERERARAVSAVMLACLGLSIVLALIFSFFAYPLMAAMAPGFADEPGKLDLAASMTRILAWYVPCVIVAEVLRCWLNAKLVIGFPAAMTLVLNVVSVAVILLGPRSNWVVPAAYVAGSLVQVLAMAIASFVKGWRPAAPAFGHPEVRRTLRLFSRPTVGAAMNPIVRIVEVFIASALPQGSTTLLHYGNRLASAVGGTIIFRSIMVTVLPRISRAFTRGDTPAFRSMTRLGLRLMLFLAVPMTILGVTLAPGLTQAVFGLVPKFKHEQIVTLGTLMALYSLSFAGSGLQRALLAPFYAMRDTRTPLRNTVYGIVANVGLLFILDVAMGDGARAIYLFPIAYSASQYVNVGHAWWLMRAVPGLERLPLLVPIAGSLVCGLSGGASAIAVTQVLPASPTGLASGVGAFVGLVVSGLVGFLAFRRGSTAGRRVVGPAQESHQAPNMQTPAVAGQEDNHVDTVDLSKAAPPAPVAPEPSPRRRFDLATLGTALLGIALTVYTTVAIADGSSHLVAALPLAAIVGITLLIVALYDLETFVLIALLTRASMDAIGVNAPHTALGLMLLGFGTVWLLLRKARLGSRYPSSGLGIAYLVFVIVAFMGVITSANMKASLTEWSRIATIVVVFLVVEQFAARGSKLGPFTAAIGLGIVVPATVAFSQLTSGQGLFIAGGFSRITGTFDHSNPLAYFSVVVLLLMTALVPYTRGATRAGVLCVGLLAVIVLGLTYTRSAWLVAAFGVVILLWRRRAGAALAVCAALAILVAGTPMVQNRFADLATSAQLSGKPANSLAWRWAYWGESLDVAKPSPIAGVGLRSVAQTTAEGKQPHNDVIRAYVELGIPGLLSYVLVLVLMLWTSWRAAADAARRRLTGIPRAITEAGFVVAVAVAILSVVANLMSQVVVMMYAVSVIALSSGAYLRRRRLDAEADSSADRAARSMRIVRT</sequence>
<dbReference type="RefSeq" id="WP_344069132.1">
    <property type="nucleotide sequence ID" value="NZ_BAAAPN010000105.1"/>
</dbReference>
<dbReference type="Pfam" id="PF03023">
    <property type="entry name" value="MurJ"/>
    <property type="match status" value="1"/>
</dbReference>
<reference evidence="10 11" key="1">
    <citation type="journal article" date="2019" name="Int. J. Syst. Evol. Microbiol.">
        <title>The Global Catalogue of Microorganisms (GCM) 10K type strain sequencing project: providing services to taxonomists for standard genome sequencing and annotation.</title>
        <authorList>
            <consortium name="The Broad Institute Genomics Platform"/>
            <consortium name="The Broad Institute Genome Sequencing Center for Infectious Disease"/>
            <person name="Wu L."/>
            <person name="Ma J."/>
        </authorList>
    </citation>
    <scope>NUCLEOTIDE SEQUENCE [LARGE SCALE GENOMIC DNA]</scope>
    <source>
        <strain evidence="10 11">JCM 15591</strain>
    </source>
</reference>
<evidence type="ECO:0000256" key="6">
    <source>
        <dbReference type="ARBA" id="ARBA00022989"/>
    </source>
</evidence>
<feature type="domain" description="O-antigen ligase-related" evidence="9">
    <location>
        <begin position="805"/>
        <end position="934"/>
    </location>
</feature>
<feature type="transmembrane region" description="Helical" evidence="8">
    <location>
        <begin position="100"/>
        <end position="122"/>
    </location>
</feature>
<feature type="transmembrane region" description="Helical" evidence="8">
    <location>
        <begin position="921"/>
        <end position="942"/>
    </location>
</feature>
<evidence type="ECO:0000256" key="1">
    <source>
        <dbReference type="ARBA" id="ARBA00004651"/>
    </source>
</evidence>
<feature type="transmembrane region" description="Helical" evidence="8">
    <location>
        <begin position="962"/>
        <end position="981"/>
    </location>
</feature>
<evidence type="ECO:0000256" key="5">
    <source>
        <dbReference type="ARBA" id="ARBA00022984"/>
    </source>
</evidence>
<dbReference type="InterPro" id="IPR007016">
    <property type="entry name" value="O-antigen_ligase-rel_domated"/>
</dbReference>
<evidence type="ECO:0000256" key="2">
    <source>
        <dbReference type="ARBA" id="ARBA00022475"/>
    </source>
</evidence>
<feature type="transmembrane region" description="Helical" evidence="8">
    <location>
        <begin position="773"/>
        <end position="792"/>
    </location>
</feature>
<feature type="transmembrane region" description="Helical" evidence="8">
    <location>
        <begin position="798"/>
        <end position="831"/>
    </location>
</feature>